<dbReference type="AlphaFoldDB" id="A0A0N5B1Q0"/>
<dbReference type="Gene3D" id="3.40.390.10">
    <property type="entry name" value="Collagenase (Catalytic Domain)"/>
    <property type="match status" value="1"/>
</dbReference>
<keyword evidence="3" id="KW-0378">Hydrolase</keyword>
<protein>
    <submittedName>
        <fullName evidence="9">Astacin domain-containing protein</fullName>
    </submittedName>
</protein>
<accession>A0A0N5B1Q0</accession>
<evidence type="ECO:0000256" key="4">
    <source>
        <dbReference type="ARBA" id="ARBA00022833"/>
    </source>
</evidence>
<dbReference type="InterPro" id="IPR024079">
    <property type="entry name" value="MetalloPept_cat_dom_sf"/>
</dbReference>
<keyword evidence="2" id="KW-0479">Metal-binding</keyword>
<evidence type="ECO:0000256" key="6">
    <source>
        <dbReference type="SAM" id="SignalP"/>
    </source>
</evidence>
<dbReference type="GO" id="GO:0004222">
    <property type="term" value="F:metalloendopeptidase activity"/>
    <property type="evidence" value="ECO:0007669"/>
    <property type="project" value="InterPro"/>
</dbReference>
<evidence type="ECO:0000256" key="1">
    <source>
        <dbReference type="ARBA" id="ARBA00022670"/>
    </source>
</evidence>
<reference evidence="9" key="1">
    <citation type="submission" date="2017-02" db="UniProtKB">
        <authorList>
            <consortium name="WormBaseParasite"/>
        </authorList>
    </citation>
    <scope>IDENTIFICATION</scope>
</reference>
<keyword evidence="6" id="KW-0732">Signal</keyword>
<dbReference type="GO" id="GO:0006508">
    <property type="term" value="P:proteolysis"/>
    <property type="evidence" value="ECO:0007669"/>
    <property type="project" value="UniProtKB-KW"/>
</dbReference>
<dbReference type="GO" id="GO:0046872">
    <property type="term" value="F:metal ion binding"/>
    <property type="evidence" value="ECO:0007669"/>
    <property type="project" value="UniProtKB-KW"/>
</dbReference>
<evidence type="ECO:0000313" key="9">
    <source>
        <dbReference type="WBParaSite" id="SPAL_0000000600.1"/>
    </source>
</evidence>
<evidence type="ECO:0000256" key="3">
    <source>
        <dbReference type="ARBA" id="ARBA00022801"/>
    </source>
</evidence>
<evidence type="ECO:0000259" key="7">
    <source>
        <dbReference type="Pfam" id="PF01400"/>
    </source>
</evidence>
<keyword evidence="1" id="KW-0645">Protease</keyword>
<evidence type="ECO:0000313" key="8">
    <source>
        <dbReference type="Proteomes" id="UP000046392"/>
    </source>
</evidence>
<evidence type="ECO:0000256" key="5">
    <source>
        <dbReference type="ARBA" id="ARBA00023049"/>
    </source>
</evidence>
<keyword evidence="5" id="KW-0482">Metalloprotease</keyword>
<dbReference type="PANTHER" id="PTHR10127:SF780">
    <property type="entry name" value="METALLOENDOPEPTIDASE"/>
    <property type="match status" value="1"/>
</dbReference>
<dbReference type="SUPFAM" id="SSF55486">
    <property type="entry name" value="Metalloproteases ('zincins'), catalytic domain"/>
    <property type="match status" value="1"/>
</dbReference>
<evidence type="ECO:0000256" key="2">
    <source>
        <dbReference type="ARBA" id="ARBA00022723"/>
    </source>
</evidence>
<organism evidence="8 9">
    <name type="scientific">Strongyloides papillosus</name>
    <name type="common">Intestinal threadworm</name>
    <dbReference type="NCBI Taxonomy" id="174720"/>
    <lineage>
        <taxon>Eukaryota</taxon>
        <taxon>Metazoa</taxon>
        <taxon>Ecdysozoa</taxon>
        <taxon>Nematoda</taxon>
        <taxon>Chromadorea</taxon>
        <taxon>Rhabditida</taxon>
        <taxon>Tylenchina</taxon>
        <taxon>Panagrolaimomorpha</taxon>
        <taxon>Strongyloidoidea</taxon>
        <taxon>Strongyloididae</taxon>
        <taxon>Strongyloides</taxon>
    </lineage>
</organism>
<dbReference type="Pfam" id="PF01400">
    <property type="entry name" value="Astacin"/>
    <property type="match status" value="1"/>
</dbReference>
<keyword evidence="8" id="KW-1185">Reference proteome</keyword>
<proteinExistence type="predicted"/>
<dbReference type="InterPro" id="IPR001506">
    <property type="entry name" value="Peptidase_M12A"/>
</dbReference>
<name>A0A0N5B1Q0_STREA</name>
<dbReference type="WBParaSite" id="SPAL_0000000600.1">
    <property type="protein sequence ID" value="SPAL_0000000600.1"/>
    <property type="gene ID" value="SPAL_0000000600"/>
</dbReference>
<feature type="signal peptide" evidence="6">
    <location>
        <begin position="1"/>
        <end position="18"/>
    </location>
</feature>
<keyword evidence="4" id="KW-0862">Zinc</keyword>
<dbReference type="PANTHER" id="PTHR10127">
    <property type="entry name" value="DISCOIDIN, CUB, EGF, LAMININ , AND ZINC METALLOPROTEASE DOMAIN CONTAINING"/>
    <property type="match status" value="1"/>
</dbReference>
<feature type="domain" description="Peptidase M12A" evidence="7">
    <location>
        <begin position="54"/>
        <end position="219"/>
    </location>
</feature>
<feature type="chain" id="PRO_5005893745" evidence="6">
    <location>
        <begin position="19"/>
        <end position="379"/>
    </location>
</feature>
<sequence>MRKLLIVLFISLLCLADAKSKKKKPSSTNQHPPYPTKPRNAMFYVEFEGNFTFIDEVLYYLHNFICISFQRQKTRVTGIGINFLRTTTKSDVKLSKDIKKSTDVYLTENDFSDKKKVLYYIGFALGLSPEIKRYDRNSYVTVISSGIRKEYKSYYKKTTRKTKYSTGFDYGTVMLLNPSYGSLKNKRSYKTKLDPYYDKMIGRTKVFSRNDLKKLYYMYCNGTCKALSNKCQNGGYPNIFCYHCECTIPFFDWNCGDFRRNRSPSCKGEREFSSNSTENNFQINISNEACYYKITSPKKKNVAVTIKKVNFSNSSLCKDSRYGLFVNYRSDKGLTPLHICDNAANVKIPPSSSTVYIAFVGDRYEKGNNVLQFSYKDYK</sequence>
<dbReference type="Proteomes" id="UP000046392">
    <property type="component" value="Unplaced"/>
</dbReference>